<reference evidence="12 13" key="1">
    <citation type="submission" date="2024-07" db="EMBL/GenBank/DDBJ databases">
        <title>Section-level genome sequencing and comparative genomics of Aspergillus sections Usti and Cavernicolus.</title>
        <authorList>
            <consortium name="Lawrence Berkeley National Laboratory"/>
            <person name="Nybo J.L."/>
            <person name="Vesth T.C."/>
            <person name="Theobald S."/>
            <person name="Frisvad J.C."/>
            <person name="Larsen T.O."/>
            <person name="Kjaerboelling I."/>
            <person name="Rothschild-Mancinelli K."/>
            <person name="Lyhne E.K."/>
            <person name="Kogle M.E."/>
            <person name="Barry K."/>
            <person name="Clum A."/>
            <person name="Na H."/>
            <person name="Ledsgaard L."/>
            <person name="Lin J."/>
            <person name="Lipzen A."/>
            <person name="Kuo A."/>
            <person name="Riley R."/>
            <person name="Mondo S."/>
            <person name="LaButti K."/>
            <person name="Haridas S."/>
            <person name="Pangalinan J."/>
            <person name="Salamov A.A."/>
            <person name="Simmons B.A."/>
            <person name="Magnuson J.K."/>
            <person name="Chen J."/>
            <person name="Drula E."/>
            <person name="Henrissat B."/>
            <person name="Wiebenga A."/>
            <person name="Lubbers R.J."/>
            <person name="Gomes A.C."/>
            <person name="Makela M.R."/>
            <person name="Stajich J."/>
            <person name="Grigoriev I.V."/>
            <person name="Mortensen U.H."/>
            <person name="De vries R.P."/>
            <person name="Baker S.E."/>
            <person name="Andersen M.R."/>
        </authorList>
    </citation>
    <scope>NUCLEOTIDE SEQUENCE [LARGE SCALE GENOMIC DNA]</scope>
    <source>
        <strain evidence="12 13">CBS 600.67</strain>
    </source>
</reference>
<dbReference type="Proteomes" id="UP001610335">
    <property type="component" value="Unassembled WGS sequence"/>
</dbReference>
<evidence type="ECO:0000259" key="11">
    <source>
        <dbReference type="Pfam" id="PF09811"/>
    </source>
</evidence>
<evidence type="ECO:0000313" key="12">
    <source>
        <dbReference type="EMBL" id="KAL2831122.1"/>
    </source>
</evidence>
<feature type="domain" description="Essential protein Yae1 N-terminal" evidence="11">
    <location>
        <begin position="91"/>
        <end position="129"/>
    </location>
</feature>
<comment type="subcellular location">
    <subcellularLocation>
        <location evidence="3">Cytoplasm</location>
    </subcellularLocation>
    <subcellularLocation>
        <location evidence="2">Nucleus</location>
    </subcellularLocation>
</comment>
<comment type="caution">
    <text evidence="12">The sequence shown here is derived from an EMBL/GenBank/DDBJ whole genome shotgun (WGS) entry which is preliminary data.</text>
</comment>
<evidence type="ECO:0000313" key="13">
    <source>
        <dbReference type="Proteomes" id="UP001610335"/>
    </source>
</evidence>
<feature type="region of interest" description="Disordered" evidence="10">
    <location>
        <begin position="54"/>
        <end position="80"/>
    </location>
</feature>
<evidence type="ECO:0000256" key="10">
    <source>
        <dbReference type="SAM" id="MobiDB-lite"/>
    </source>
</evidence>
<dbReference type="InterPro" id="IPR038881">
    <property type="entry name" value="Yae1-like"/>
</dbReference>
<gene>
    <name evidence="12" type="ORF">BDW59DRAFT_140437</name>
</gene>
<evidence type="ECO:0000256" key="7">
    <source>
        <dbReference type="ARBA" id="ARBA00018400"/>
    </source>
</evidence>
<evidence type="ECO:0000256" key="4">
    <source>
        <dbReference type="ARBA" id="ARBA00007096"/>
    </source>
</evidence>
<dbReference type="PANTHER" id="PTHR18829:SF0">
    <property type="entry name" value="PROTEIN YAE1 HOMOLOG"/>
    <property type="match status" value="1"/>
</dbReference>
<sequence length="268" mass="29091">MILITSFKTPQFPWIRFTINNFNSDPDCSPTHLTHFHDLFFRAALTMSAPDTSLDDIFGSSPPDHTQTQPRSLAIEPSELPSLRRQHVTAGYRDGISASKAEHVQHGFDSGFPVGAQLGMRAGTILGILEGVLRGYEGSPTSAVVKRPNQKTPSTATGNISDKKGAEEVKRAKREQILIAYRQAVRELNVQAVFAGVGGNQHKGEEKPEDQLLQKGDAVLAGWESRVCVAAWEENAMDVLEARSDDGHDADADAEKKEGVVDSTAGQS</sequence>
<keyword evidence="13" id="KW-1185">Reference proteome</keyword>
<dbReference type="EMBL" id="JBFXLS010000010">
    <property type="protein sequence ID" value="KAL2831122.1"/>
    <property type="molecule type" value="Genomic_DNA"/>
</dbReference>
<evidence type="ECO:0000256" key="1">
    <source>
        <dbReference type="ARBA" id="ARBA00003836"/>
    </source>
</evidence>
<comment type="function">
    <text evidence="1">The complex LTO1:YAE1 may function as a target specific adapter that probably recruits apo-RPLI1 to the cytosolic iron-sulfur protein assembly (CIA) complex machinery. May be required for biogenesis of the large ribosomal subunit and initiation of translation.</text>
</comment>
<dbReference type="PANTHER" id="PTHR18829">
    <property type="entry name" value="PROTEIN YAE1 HOMOLOG"/>
    <property type="match status" value="1"/>
</dbReference>
<organism evidence="12 13">
    <name type="scientific">Aspergillus cavernicola</name>
    <dbReference type="NCBI Taxonomy" id="176166"/>
    <lineage>
        <taxon>Eukaryota</taxon>
        <taxon>Fungi</taxon>
        <taxon>Dikarya</taxon>
        <taxon>Ascomycota</taxon>
        <taxon>Pezizomycotina</taxon>
        <taxon>Eurotiomycetes</taxon>
        <taxon>Eurotiomycetidae</taxon>
        <taxon>Eurotiales</taxon>
        <taxon>Aspergillaceae</taxon>
        <taxon>Aspergillus</taxon>
        <taxon>Aspergillus subgen. Nidulantes</taxon>
    </lineage>
</organism>
<feature type="region of interest" description="Disordered" evidence="10">
    <location>
        <begin position="140"/>
        <end position="167"/>
    </location>
</feature>
<protein>
    <recommendedName>
        <fullName evidence="7">Protein YAE1</fullName>
    </recommendedName>
    <alternativeName>
        <fullName evidence="6">Protein yae1</fullName>
    </alternativeName>
</protein>
<evidence type="ECO:0000256" key="9">
    <source>
        <dbReference type="ARBA" id="ARBA00023242"/>
    </source>
</evidence>
<feature type="compositionally biased region" description="Basic and acidic residues" evidence="10">
    <location>
        <begin position="240"/>
        <end position="260"/>
    </location>
</feature>
<proteinExistence type="inferred from homology"/>
<comment type="subunit">
    <text evidence="5">May form a complex with LTO1.</text>
</comment>
<evidence type="ECO:0000256" key="5">
    <source>
        <dbReference type="ARBA" id="ARBA00011427"/>
    </source>
</evidence>
<feature type="compositionally biased region" description="Polar residues" evidence="10">
    <location>
        <begin position="150"/>
        <end position="160"/>
    </location>
</feature>
<evidence type="ECO:0000256" key="3">
    <source>
        <dbReference type="ARBA" id="ARBA00004496"/>
    </source>
</evidence>
<comment type="similarity">
    <text evidence="4">Belongs to the YAE1 family.</text>
</comment>
<keyword evidence="9" id="KW-0539">Nucleus</keyword>
<accession>A0ABR4IU66</accession>
<keyword evidence="8" id="KW-0963">Cytoplasm</keyword>
<name>A0ABR4IU66_9EURO</name>
<dbReference type="InterPro" id="IPR019191">
    <property type="entry name" value="Essential_protein_Yae1_N"/>
</dbReference>
<dbReference type="Pfam" id="PF09811">
    <property type="entry name" value="Yae1_N"/>
    <property type="match status" value="1"/>
</dbReference>
<feature type="region of interest" description="Disordered" evidence="10">
    <location>
        <begin position="240"/>
        <end position="268"/>
    </location>
</feature>
<evidence type="ECO:0000256" key="8">
    <source>
        <dbReference type="ARBA" id="ARBA00022490"/>
    </source>
</evidence>
<evidence type="ECO:0000256" key="6">
    <source>
        <dbReference type="ARBA" id="ARBA00017286"/>
    </source>
</evidence>
<evidence type="ECO:0000256" key="2">
    <source>
        <dbReference type="ARBA" id="ARBA00004123"/>
    </source>
</evidence>